<gene>
    <name evidence="1" type="ORF">C6568_00450</name>
</gene>
<organism evidence="1 2">
    <name type="scientific">Melaminivora suipulveris</name>
    <dbReference type="NCBI Taxonomy" id="2109913"/>
    <lineage>
        <taxon>Bacteria</taxon>
        <taxon>Pseudomonadati</taxon>
        <taxon>Pseudomonadota</taxon>
        <taxon>Betaproteobacteria</taxon>
        <taxon>Burkholderiales</taxon>
        <taxon>Comamonadaceae</taxon>
        <taxon>Melaminivora</taxon>
    </lineage>
</organism>
<dbReference type="AlphaFoldDB" id="A0A2R3Q8D8"/>
<protein>
    <submittedName>
        <fullName evidence="1">Uncharacterized protein</fullName>
    </submittedName>
</protein>
<dbReference type="KEGG" id="mela:C6568_00450"/>
<evidence type="ECO:0000313" key="2">
    <source>
        <dbReference type="Proteomes" id="UP000237925"/>
    </source>
</evidence>
<accession>A0A2R3Q8D8</accession>
<proteinExistence type="predicted"/>
<keyword evidence="2" id="KW-1185">Reference proteome</keyword>
<evidence type="ECO:0000313" key="1">
    <source>
        <dbReference type="EMBL" id="AVO47897.1"/>
    </source>
</evidence>
<dbReference type="EMBL" id="CP027667">
    <property type="protein sequence ID" value="AVO47897.1"/>
    <property type="molecule type" value="Genomic_DNA"/>
</dbReference>
<name>A0A2R3Q8D8_9BURK</name>
<dbReference type="Proteomes" id="UP000237925">
    <property type="component" value="Chromosome"/>
</dbReference>
<sequence>MSGAMRAVARGQPAPSWYFTAPWEHSSARRGDALGFRALADHYADLLAPGLSNSTVDARWLTLLSWSLHASHQAWAQAGGAEADLLTRAGQQARYAWLRPLELMWVARALQTRQPHLQLRGSRSVQRWLKGGQAQDDFGMGADTLARYRQSGLYGAYRVLLRAADGLATQHGWAAGPAGLALARLVDGSQKPHARLNVQPGTGAVRWQHWSDGRQARYWLAHGWPRWQDAGGLMPTEQLAAQQPLPGPERALLRRALFAPGSVREVTAHSLAAAAHSADTHFQMCQHLARSPALGRRLGVQALAGLPAFSCLADAAMRAMRALWAGVHEDPEQPAARLRRLLGDAAFQAALQDTAQASRQWLQYPQHRAQPRAEVVTQLAAAMHAAARPVDRLRALVRHHHEHGGGQRWFVLRGAELCPLIGASGVGASDYGFRLAPLASLAAQCAVADMGRALDALRTGHVAGQEDADADGLVATAAWHEAPR</sequence>
<reference evidence="1 2" key="1">
    <citation type="submission" date="2018-03" db="EMBL/GenBank/DDBJ databases">
        <title>Genome sequencing of Melaminivora sp.</title>
        <authorList>
            <person name="Kim S.-J."/>
            <person name="Heo J."/>
            <person name="Ahn J.-H."/>
            <person name="Kwon S.-W."/>
        </authorList>
    </citation>
    <scope>NUCLEOTIDE SEQUENCE [LARGE SCALE GENOMIC DNA]</scope>
    <source>
        <strain evidence="1 2">SC2-9</strain>
    </source>
</reference>